<proteinExistence type="predicted"/>
<name>A0A5C4XNR9_9HYPH</name>
<keyword evidence="1" id="KW-1133">Transmembrane helix</keyword>
<feature type="transmembrane region" description="Helical" evidence="1">
    <location>
        <begin position="26"/>
        <end position="47"/>
    </location>
</feature>
<dbReference type="EMBL" id="VDMN01000001">
    <property type="protein sequence ID" value="TNM64978.1"/>
    <property type="molecule type" value="Genomic_DNA"/>
</dbReference>
<evidence type="ECO:0000313" key="2">
    <source>
        <dbReference type="EMBL" id="TNM64978.1"/>
    </source>
</evidence>
<keyword evidence="3" id="KW-1185">Reference proteome</keyword>
<reference evidence="2 3" key="1">
    <citation type="submission" date="2019-06" db="EMBL/GenBank/DDBJ databases">
        <title>The draft genome of Rhizobium smilacinae PTYR-5.</title>
        <authorList>
            <person name="Liu L."/>
            <person name="Li L."/>
            <person name="Zhang X."/>
        </authorList>
    </citation>
    <scope>NUCLEOTIDE SEQUENCE [LARGE SCALE GENOMIC DNA]</scope>
    <source>
        <strain evidence="2 3">PTYR-5</strain>
    </source>
</reference>
<evidence type="ECO:0000313" key="3">
    <source>
        <dbReference type="Proteomes" id="UP000311605"/>
    </source>
</evidence>
<dbReference type="Proteomes" id="UP000311605">
    <property type="component" value="Unassembled WGS sequence"/>
</dbReference>
<dbReference type="OrthoDB" id="9810066at2"/>
<dbReference type="AlphaFoldDB" id="A0A5C4XNR9"/>
<dbReference type="RefSeq" id="WP_139671827.1">
    <property type="nucleotide sequence ID" value="NZ_VDMN01000001.1"/>
</dbReference>
<protein>
    <submittedName>
        <fullName evidence="2">Uncharacterized protein</fullName>
    </submittedName>
</protein>
<evidence type="ECO:0000256" key="1">
    <source>
        <dbReference type="SAM" id="Phobius"/>
    </source>
</evidence>
<comment type="caution">
    <text evidence="2">The sequence shown here is derived from an EMBL/GenBank/DDBJ whole genome shotgun (WGS) entry which is preliminary data.</text>
</comment>
<accession>A0A5C4XNR9</accession>
<keyword evidence="1" id="KW-0472">Membrane</keyword>
<keyword evidence="1" id="KW-0812">Transmembrane</keyword>
<gene>
    <name evidence="2" type="ORF">FHP24_01355</name>
</gene>
<sequence>MKETSKAVPLPDGVDDHGRFQRRFWIVQRCAWVVFAVVLIACLLGLLGRGGPFSRSVVQTAQGSLDLPAISRWNAPDELKVTLSASDQDRTVILDPPFLEAFSVEGIDPPQKQTFARDGHIGYVFAADATAETTVIFRLQTQRPGLRSYAIGIGNDASERSTFIFP</sequence>
<organism evidence="2 3">
    <name type="scientific">Aliirhizobium smilacinae</name>
    <dbReference type="NCBI Taxonomy" id="1395944"/>
    <lineage>
        <taxon>Bacteria</taxon>
        <taxon>Pseudomonadati</taxon>
        <taxon>Pseudomonadota</taxon>
        <taxon>Alphaproteobacteria</taxon>
        <taxon>Hyphomicrobiales</taxon>
        <taxon>Rhizobiaceae</taxon>
        <taxon>Aliirhizobium</taxon>
    </lineage>
</organism>